<evidence type="ECO:0000313" key="2">
    <source>
        <dbReference type="Proteomes" id="UP000193944"/>
    </source>
</evidence>
<reference evidence="1 2" key="2">
    <citation type="submission" date="2016-08" db="EMBL/GenBank/DDBJ databases">
        <title>Pervasive Adenine N6-methylation of Active Genes in Fungi.</title>
        <authorList>
            <consortium name="DOE Joint Genome Institute"/>
            <person name="Mondo S.J."/>
            <person name="Dannebaum R.O."/>
            <person name="Kuo R.C."/>
            <person name="Labutti K."/>
            <person name="Haridas S."/>
            <person name="Kuo A."/>
            <person name="Salamov A."/>
            <person name="Ahrendt S.R."/>
            <person name="Lipzen A."/>
            <person name="Sullivan W."/>
            <person name="Andreopoulos W.B."/>
            <person name="Clum A."/>
            <person name="Lindquist E."/>
            <person name="Daum C."/>
            <person name="Ramamoorthy G.K."/>
            <person name="Gryganskyi A."/>
            <person name="Culley D."/>
            <person name="Magnuson J.K."/>
            <person name="James T.Y."/>
            <person name="O'Malley M.A."/>
            <person name="Stajich J.E."/>
            <person name="Spatafora J.W."/>
            <person name="Visel A."/>
            <person name="Grigoriev I.V."/>
        </authorList>
    </citation>
    <scope>NUCLEOTIDE SEQUENCE [LARGE SCALE GENOMIC DNA]</scope>
    <source>
        <strain evidence="1 2">S4</strain>
    </source>
</reference>
<dbReference type="Proteomes" id="UP000193944">
    <property type="component" value="Unassembled WGS sequence"/>
</dbReference>
<reference evidence="1 2" key="1">
    <citation type="submission" date="2016-08" db="EMBL/GenBank/DDBJ databases">
        <title>A Parts List for Fungal Cellulosomes Revealed by Comparative Genomics.</title>
        <authorList>
            <consortium name="DOE Joint Genome Institute"/>
            <person name="Haitjema C.H."/>
            <person name="Gilmore S.P."/>
            <person name="Henske J.K."/>
            <person name="Solomon K.V."/>
            <person name="De Groot R."/>
            <person name="Kuo A."/>
            <person name="Mondo S.J."/>
            <person name="Salamov A.A."/>
            <person name="Labutti K."/>
            <person name="Zhao Z."/>
            <person name="Chiniquy J."/>
            <person name="Barry K."/>
            <person name="Brewer H.M."/>
            <person name="Purvine S.O."/>
            <person name="Wright A.T."/>
            <person name="Boxma B."/>
            <person name="Van Alen T."/>
            <person name="Hackstein J.H."/>
            <person name="Baker S.E."/>
            <person name="Grigoriev I.V."/>
            <person name="O'Malley M.A."/>
        </authorList>
    </citation>
    <scope>NUCLEOTIDE SEQUENCE [LARGE SCALE GENOMIC DNA]</scope>
    <source>
        <strain evidence="1 2">S4</strain>
    </source>
</reference>
<accession>A0A1Y1XPI0</accession>
<gene>
    <name evidence="1" type="ORF">BCR32DRAFT_307394</name>
</gene>
<dbReference type="AlphaFoldDB" id="A0A1Y1XPI0"/>
<keyword evidence="2" id="KW-1185">Reference proteome</keyword>
<sequence length="264" mass="31071">MSLRFNEEEKFDVTINGLHKHVQTEISQTNLNMDDSCEHISFSFSDMNHRKINFNIKEKTNKKSKPFNLLAPIDKTEIECFIDNKKVLVDKFSFPMNFQFRYNARYSNQCDLLEFANTDSSSLLEVELDDNNTYKNDNVEYNYEEPNSLSSIIVRLEERTIDIKFSPSFNMNKECDGSFIIQPEESMGYIEGIYSIKKEDHKIDIKLVPQKRWKSVPNSFITKMILNSNSLFCQWSKNYEFTEEIDIQNKLKPNGKTIISNYSF</sequence>
<comment type="caution">
    <text evidence="1">The sequence shown here is derived from an EMBL/GenBank/DDBJ whole genome shotgun (WGS) entry which is preliminary data.</text>
</comment>
<name>A0A1Y1XPI0_9FUNG</name>
<organism evidence="1 2">
    <name type="scientific">Anaeromyces robustus</name>
    <dbReference type="NCBI Taxonomy" id="1754192"/>
    <lineage>
        <taxon>Eukaryota</taxon>
        <taxon>Fungi</taxon>
        <taxon>Fungi incertae sedis</taxon>
        <taxon>Chytridiomycota</taxon>
        <taxon>Chytridiomycota incertae sedis</taxon>
        <taxon>Neocallimastigomycetes</taxon>
        <taxon>Neocallimastigales</taxon>
        <taxon>Neocallimastigaceae</taxon>
        <taxon>Anaeromyces</taxon>
    </lineage>
</organism>
<proteinExistence type="predicted"/>
<evidence type="ECO:0000313" key="1">
    <source>
        <dbReference type="EMBL" id="ORX87641.1"/>
    </source>
</evidence>
<protein>
    <submittedName>
        <fullName evidence="1">Uncharacterized protein</fullName>
    </submittedName>
</protein>
<dbReference type="EMBL" id="MCFG01000006">
    <property type="protein sequence ID" value="ORX87641.1"/>
    <property type="molecule type" value="Genomic_DNA"/>
</dbReference>